<organism evidence="1 2">
    <name type="scientific">Aspergillus pseudodeflectus</name>
    <dbReference type="NCBI Taxonomy" id="176178"/>
    <lineage>
        <taxon>Eukaryota</taxon>
        <taxon>Fungi</taxon>
        <taxon>Dikarya</taxon>
        <taxon>Ascomycota</taxon>
        <taxon>Pezizomycotina</taxon>
        <taxon>Eurotiomycetes</taxon>
        <taxon>Eurotiomycetidae</taxon>
        <taxon>Eurotiales</taxon>
        <taxon>Aspergillaceae</taxon>
        <taxon>Aspergillus</taxon>
        <taxon>Aspergillus subgen. Nidulantes</taxon>
    </lineage>
</organism>
<accession>A0ABR4JDH3</accession>
<gene>
    <name evidence="1" type="ORF">BJX68DRAFT_272792</name>
</gene>
<name>A0ABR4JDH3_9EURO</name>
<evidence type="ECO:0008006" key="3">
    <source>
        <dbReference type="Google" id="ProtNLM"/>
    </source>
</evidence>
<dbReference type="GeneID" id="98162440"/>
<dbReference type="Gene3D" id="3.80.10.10">
    <property type="entry name" value="Ribonuclease Inhibitor"/>
    <property type="match status" value="1"/>
</dbReference>
<evidence type="ECO:0000313" key="1">
    <source>
        <dbReference type="EMBL" id="KAL2838065.1"/>
    </source>
</evidence>
<sequence length="489" mass="55401">MGAFHGLEAAHYKALILPILKKTEAWNHYYYPEISLVPMDPPRSLMTLPYELRTQIGSYLCSVEERDTQKVLSQLTQTCKALRDTFQPLLFRTYTHYSEPVSRLVSFLRAIVSRPDLAAAVTTVTFDSFLKPTGVTILEKEFIDTCISNLGLPVPAEDWHLEGTYRHLPVETLLAYTPNIESLTLPVNEEWNLDLLPAFLEASPKIEFPHLRSLSIYYYFIAGDRWAIDYGQIAPLLQATSHLEHLSLPSLEGFWEGHENPPIPRLDSLKTLDLGESGSGMFLITSLLKACKVLRKFELYWLSSTGYDESHEDWSTLEVWDAIARLKKTIEEIIFEASSDIPLGRLTGDSVCSLSDFTKLRTLKVVGRSLEGMLQAWTLKTGNSDMDEFVAQLLPSGIRELAIWFPSRDVIPALFALAKAKSQELYTDLTEVEIGPSPVFKEWLPRPEWPRNEAALREAFARARVQLKMEIPHVPPEMMNLAIQMGIAS</sequence>
<dbReference type="EMBL" id="JBFXLR010000089">
    <property type="protein sequence ID" value="KAL2838065.1"/>
    <property type="molecule type" value="Genomic_DNA"/>
</dbReference>
<dbReference type="SUPFAM" id="SSF52047">
    <property type="entry name" value="RNI-like"/>
    <property type="match status" value="1"/>
</dbReference>
<comment type="caution">
    <text evidence="1">The sequence shown here is derived from an EMBL/GenBank/DDBJ whole genome shotgun (WGS) entry which is preliminary data.</text>
</comment>
<dbReference type="InterPro" id="IPR032675">
    <property type="entry name" value="LRR_dom_sf"/>
</dbReference>
<dbReference type="Proteomes" id="UP001610444">
    <property type="component" value="Unassembled WGS sequence"/>
</dbReference>
<proteinExistence type="predicted"/>
<evidence type="ECO:0000313" key="2">
    <source>
        <dbReference type="Proteomes" id="UP001610444"/>
    </source>
</evidence>
<dbReference type="RefSeq" id="XP_070892828.1">
    <property type="nucleotide sequence ID" value="XM_071047276.1"/>
</dbReference>
<protein>
    <recommendedName>
        <fullName evidence="3">F-box domain-containing protein</fullName>
    </recommendedName>
</protein>
<reference evidence="1 2" key="1">
    <citation type="submission" date="2024-07" db="EMBL/GenBank/DDBJ databases">
        <title>Section-level genome sequencing and comparative genomics of Aspergillus sections Usti and Cavernicolus.</title>
        <authorList>
            <consortium name="Lawrence Berkeley National Laboratory"/>
            <person name="Nybo J.L."/>
            <person name="Vesth T.C."/>
            <person name="Theobald S."/>
            <person name="Frisvad J.C."/>
            <person name="Larsen T.O."/>
            <person name="Kjaerboelling I."/>
            <person name="Rothschild-Mancinelli K."/>
            <person name="Lyhne E.K."/>
            <person name="Kogle M.E."/>
            <person name="Barry K."/>
            <person name="Clum A."/>
            <person name="Na H."/>
            <person name="Ledsgaard L."/>
            <person name="Lin J."/>
            <person name="Lipzen A."/>
            <person name="Kuo A."/>
            <person name="Riley R."/>
            <person name="Mondo S."/>
            <person name="LaButti K."/>
            <person name="Haridas S."/>
            <person name="Pangalinan J."/>
            <person name="Salamov A.A."/>
            <person name="Simmons B.A."/>
            <person name="Magnuson J.K."/>
            <person name="Chen J."/>
            <person name="Drula E."/>
            <person name="Henrissat B."/>
            <person name="Wiebenga A."/>
            <person name="Lubbers R.J."/>
            <person name="Gomes A.C."/>
            <person name="Macurrencykelacurrency M.R."/>
            <person name="Stajich J."/>
            <person name="Grigoriev I.V."/>
            <person name="Mortensen U.H."/>
            <person name="De vries R.P."/>
            <person name="Baker S.E."/>
            <person name="Andersen M.R."/>
        </authorList>
    </citation>
    <scope>NUCLEOTIDE SEQUENCE [LARGE SCALE GENOMIC DNA]</scope>
    <source>
        <strain evidence="1 2">CBS 756.74</strain>
    </source>
</reference>
<keyword evidence="2" id="KW-1185">Reference proteome</keyword>